<dbReference type="OrthoDB" id="292568at2157"/>
<feature type="transmembrane region" description="Helical" evidence="2">
    <location>
        <begin position="113"/>
        <end position="138"/>
    </location>
</feature>
<dbReference type="AlphaFoldDB" id="A0A384LE77"/>
<dbReference type="Proteomes" id="UP000011532">
    <property type="component" value="Unassembled WGS sequence"/>
</dbReference>
<feature type="region of interest" description="Disordered" evidence="1">
    <location>
        <begin position="201"/>
        <end position="239"/>
    </location>
</feature>
<feature type="transmembrane region" description="Helical" evidence="2">
    <location>
        <begin position="78"/>
        <end position="101"/>
    </location>
</feature>
<reference evidence="3 4" key="2">
    <citation type="journal article" date="2014" name="PLoS Genet.">
        <title>Phylogenetically driven sequencing of extremely halophilic archaea reveals strategies for static and dynamic osmo-response.</title>
        <authorList>
            <person name="Becker E.A."/>
            <person name="Seitzer P.M."/>
            <person name="Tritt A."/>
            <person name="Larsen D."/>
            <person name="Krusor M."/>
            <person name="Yao A.I."/>
            <person name="Wu D."/>
            <person name="Madern D."/>
            <person name="Eisen J.A."/>
            <person name="Darling A.E."/>
            <person name="Facciotti M.T."/>
        </authorList>
    </citation>
    <scope>NUCLEOTIDE SEQUENCE [LARGE SCALE GENOMIC DNA]</scope>
    <source>
        <strain evidence="4">ATCC 29605 / DSM 3757 / JCM 8879 / NBRC 14742 / NCIMB 2012 / VKM B-1768 / DS2</strain>
    </source>
</reference>
<protein>
    <recommendedName>
        <fullName evidence="5">DUF4013 domain-containing protein</fullName>
    </recommendedName>
</protein>
<evidence type="ECO:0000256" key="1">
    <source>
        <dbReference type="SAM" id="MobiDB-lite"/>
    </source>
</evidence>
<dbReference type="EMBL" id="AOHU01000022">
    <property type="protein sequence ID" value="ELY36349.1"/>
    <property type="molecule type" value="Genomic_DNA"/>
</dbReference>
<proteinExistence type="predicted"/>
<feature type="compositionally biased region" description="Low complexity" evidence="1">
    <location>
        <begin position="210"/>
        <end position="223"/>
    </location>
</feature>
<dbReference type="GeneID" id="8919022"/>
<reference evidence="4" key="1">
    <citation type="submission" date="2012-11" db="EMBL/GenBank/DDBJ databases">
        <authorList>
            <person name="Becker E.A."/>
            <person name="Seitzer P."/>
            <person name="Tritt A."/>
            <person name="Larsen D."/>
            <person name="Yao A."/>
            <person name="Wu D."/>
            <person name="Darling A."/>
            <person name="Eisen J.A."/>
            <person name="Facciotti M.T."/>
        </authorList>
    </citation>
    <scope>NUCLEOTIDE SEQUENCE [LARGE SCALE GENOMIC DNA]</scope>
    <source>
        <strain evidence="4">ATCC 29605 / DSM 3757 / JCM 8879 / NBRC 14742 / NCIMB 2012 / VKM B-1768 / DS2</strain>
    </source>
</reference>
<keyword evidence="2" id="KW-0812">Transmembrane</keyword>
<evidence type="ECO:0000313" key="3">
    <source>
        <dbReference type="EMBL" id="ELY36349.1"/>
    </source>
</evidence>
<feature type="transmembrane region" description="Helical" evidence="2">
    <location>
        <begin position="30"/>
        <end position="58"/>
    </location>
</feature>
<evidence type="ECO:0000313" key="4">
    <source>
        <dbReference type="Proteomes" id="UP000011532"/>
    </source>
</evidence>
<sequence length="239" mass="25258">MSESADGTVGVHRALVAAVRTVFHHPVRMVAISVAWVLASVPLVTIGPATLGVYGAVASVREHGHVDRDAVRETLSDHWLDALLFSGLLVAFPALAVFYLGRFSASGSAFAGVLGMVGFYLAYHAWVVFALGFVALAQGDDAFDAVTDGYRWSVERPVATVLVGVVTATLFVVCLVLTVALPLVFPALAAAFHTELAAQTRDREEDATDAADTADATAPTDRPVSGESPKNEFSATFRR</sequence>
<gene>
    <name evidence="3" type="ORF">C498_02480</name>
</gene>
<evidence type="ECO:0008006" key="5">
    <source>
        <dbReference type="Google" id="ProtNLM"/>
    </source>
</evidence>
<accession>A0A384LE77</accession>
<keyword evidence="2" id="KW-1133">Transmembrane helix</keyword>
<organism evidence="3 4">
    <name type="scientific">Haloferax volcanii (strain ATCC 29605 / DSM 3757 / JCM 8879 / NBRC 14742 / NCIMB 2012 / VKM B-1768 / DS2)</name>
    <name type="common">Halobacterium volcanii</name>
    <dbReference type="NCBI Taxonomy" id="309800"/>
    <lineage>
        <taxon>Archaea</taxon>
        <taxon>Methanobacteriati</taxon>
        <taxon>Methanobacteriota</taxon>
        <taxon>Stenosarchaea group</taxon>
        <taxon>Halobacteria</taxon>
        <taxon>Halobacteriales</taxon>
        <taxon>Haloferacaceae</taxon>
        <taxon>Haloferax</taxon>
    </lineage>
</organism>
<evidence type="ECO:0000256" key="2">
    <source>
        <dbReference type="SAM" id="Phobius"/>
    </source>
</evidence>
<feature type="transmembrane region" description="Helical" evidence="2">
    <location>
        <begin position="158"/>
        <end position="185"/>
    </location>
</feature>
<name>A0A384LE77_HALVD</name>
<dbReference type="RefSeq" id="WP_004041305.1">
    <property type="nucleotide sequence ID" value="NC_013964.1"/>
</dbReference>
<keyword evidence="2" id="KW-0472">Membrane</keyword>
<comment type="caution">
    <text evidence="3">The sequence shown here is derived from an EMBL/GenBank/DDBJ whole genome shotgun (WGS) entry which is preliminary data.</text>
</comment>